<feature type="chain" id="PRO_5002774375" description="CBM-cenC domain-containing protein" evidence="1">
    <location>
        <begin position="21"/>
        <end position="871"/>
    </location>
</feature>
<protein>
    <recommendedName>
        <fullName evidence="4">CBM-cenC domain-containing protein</fullName>
    </recommendedName>
</protein>
<evidence type="ECO:0008006" key="4">
    <source>
        <dbReference type="Google" id="ProtNLM"/>
    </source>
</evidence>
<dbReference type="AlphaFoldDB" id="B1ZNQ6"/>
<dbReference type="EMBL" id="CP001032">
    <property type="protein sequence ID" value="ACB75426.1"/>
    <property type="molecule type" value="Genomic_DNA"/>
</dbReference>
<dbReference type="KEGG" id="ote:Oter_2143"/>
<name>B1ZNQ6_OPITP</name>
<evidence type="ECO:0000313" key="2">
    <source>
        <dbReference type="EMBL" id="ACB75426.1"/>
    </source>
</evidence>
<dbReference type="STRING" id="452637.Oter_2143"/>
<evidence type="ECO:0000256" key="1">
    <source>
        <dbReference type="SAM" id="SignalP"/>
    </source>
</evidence>
<dbReference type="Proteomes" id="UP000007013">
    <property type="component" value="Chromosome"/>
</dbReference>
<dbReference type="SUPFAM" id="SSF51445">
    <property type="entry name" value="(Trans)glycosidases"/>
    <property type="match status" value="1"/>
</dbReference>
<sequence length="871" mass="95234">MRSPVTLVFLLLMSATAVLGAEAVPAGWFLWPAVEPQDGSALDASELNARPAGSLGRVEVRDGHFVTEQGGALRFWGANLSSNENFPDAATAERLARRMAKGGINIVRLHHLDNNWSVQSRGSLWSPDDPRRIQIDPQQLDKLHRLVAELKRQGIYSNVNLKVSRTFSTADGFPESIAQTPTFNKRVDYFQRRMIELQKDYARQLLGTKNPYTGLSLAEDPAVAIVEINNENSLLGLRTRDVGRDLEKLPEPFRGELTQLWNTWLAKRYPGVEALAAAWQQGATPSGKSALTGDSRWHADAQPGNQVDLLSNPNDQSSVHFRAALSDRVRWRAAAYLDRLNLTDRATYTVTFAARADAARPVQVTLGRDEPGWRTDKWRTRGLYATIDLKPEWQEFRFVVNAHSVVDVGSRFSVTAGHQPGEVWVKNLRIYSGAAQIGLRPGQSPADGTVPIPVGATPAQWGDWLAFLVDTEVSYVAEMRQYLRDELHVRVPIVCTQANYGGIAGLARERASEFIDAHAYWQHPDFGGWNNAYDLGNFTIINTPQVAEFSPRWAGEIGGIALLRVSGKPFSVTEIDNPAPSDFACEMYPLLAGFGSVQDWDAIYPFDIVGLGAEEEGGPIRTFFDQNHHPVKWGFAPFATRSFRQHLIPVAQAARELFVRAPVWQEADHVDVAWLRAQPGEDLGFLTTRLSVSERLLGSGEKTHVVRSAAGVTPATMTQTPRGAVFLAQAPQAAAIVGYVGGGSAEAGALAIASDEFGLNFAALTAVALDGRALPDADRLLVTLGARAENQAVKWNAVRTSIGESWGHGPTIAERVPATVRLRVGAGAAPRVFALAPDGSHAAEVPSEVRDGWLSFSTREGPATLHYEIVR</sequence>
<dbReference type="Gene3D" id="3.20.20.80">
    <property type="entry name" value="Glycosidases"/>
    <property type="match status" value="1"/>
</dbReference>
<accession>B1ZNQ6</accession>
<dbReference type="eggNOG" id="COG1874">
    <property type="taxonomic scope" value="Bacteria"/>
</dbReference>
<feature type="signal peptide" evidence="1">
    <location>
        <begin position="1"/>
        <end position="20"/>
    </location>
</feature>
<dbReference type="RefSeq" id="WP_012374963.1">
    <property type="nucleotide sequence ID" value="NC_010571.1"/>
</dbReference>
<gene>
    <name evidence="2" type="ordered locus">Oter_2143</name>
</gene>
<reference evidence="2 3" key="1">
    <citation type="journal article" date="2011" name="J. Bacteriol.">
        <title>Genome sequence of the verrucomicrobium Opitutus terrae PB90-1, an abundant inhabitant of rice paddy soil ecosystems.</title>
        <authorList>
            <person name="van Passel M.W."/>
            <person name="Kant R."/>
            <person name="Palva A."/>
            <person name="Copeland A."/>
            <person name="Lucas S."/>
            <person name="Lapidus A."/>
            <person name="Glavina del Rio T."/>
            <person name="Pitluck S."/>
            <person name="Goltsman E."/>
            <person name="Clum A."/>
            <person name="Sun H."/>
            <person name="Schmutz J."/>
            <person name="Larimer F.W."/>
            <person name="Land M.L."/>
            <person name="Hauser L."/>
            <person name="Kyrpides N."/>
            <person name="Mikhailova N."/>
            <person name="Richardson P.P."/>
            <person name="Janssen P.H."/>
            <person name="de Vos W.M."/>
            <person name="Smidt H."/>
        </authorList>
    </citation>
    <scope>NUCLEOTIDE SEQUENCE [LARGE SCALE GENOMIC DNA]</scope>
    <source>
        <strain evidence="3">DSM 11246 / JCM 15787 / PB90-1</strain>
    </source>
</reference>
<proteinExistence type="predicted"/>
<dbReference type="SUPFAM" id="SSF49785">
    <property type="entry name" value="Galactose-binding domain-like"/>
    <property type="match status" value="1"/>
</dbReference>
<organism evidence="2 3">
    <name type="scientific">Opitutus terrae (strain DSM 11246 / JCM 15787 / PB90-1)</name>
    <dbReference type="NCBI Taxonomy" id="452637"/>
    <lineage>
        <taxon>Bacteria</taxon>
        <taxon>Pseudomonadati</taxon>
        <taxon>Verrucomicrobiota</taxon>
        <taxon>Opitutia</taxon>
        <taxon>Opitutales</taxon>
        <taxon>Opitutaceae</taxon>
        <taxon>Opitutus</taxon>
    </lineage>
</organism>
<keyword evidence="3" id="KW-1185">Reference proteome</keyword>
<evidence type="ECO:0000313" key="3">
    <source>
        <dbReference type="Proteomes" id="UP000007013"/>
    </source>
</evidence>
<dbReference type="OrthoDB" id="9771116at2"/>
<dbReference type="InterPro" id="IPR008979">
    <property type="entry name" value="Galactose-bd-like_sf"/>
</dbReference>
<dbReference type="InterPro" id="IPR017853">
    <property type="entry name" value="GH"/>
</dbReference>
<dbReference type="Gene3D" id="2.60.120.260">
    <property type="entry name" value="Galactose-binding domain-like"/>
    <property type="match status" value="1"/>
</dbReference>
<dbReference type="HOGENOM" id="CLU_006956_1_0_0"/>
<keyword evidence="1" id="KW-0732">Signal</keyword>